<evidence type="ECO:0000256" key="3">
    <source>
        <dbReference type="ARBA" id="ARBA00017144"/>
    </source>
</evidence>
<feature type="compositionally biased region" description="Basic residues" evidence="13">
    <location>
        <begin position="151"/>
        <end position="174"/>
    </location>
</feature>
<protein>
    <recommendedName>
        <fullName evidence="3 12">Thymidylate kinase</fullName>
        <ecNumber evidence="2 12">2.7.4.9</ecNumber>
    </recommendedName>
    <alternativeName>
        <fullName evidence="9 12">dTMP kinase</fullName>
    </alternativeName>
</protein>
<comment type="function">
    <text evidence="11 12">Phosphorylation of dTMP to form dTDP in both de novo and salvage pathways of dTTP synthesis.</text>
</comment>
<name>A0A0C6FU82_9HYPH</name>
<reference evidence="15 16" key="1">
    <citation type="journal article" date="2015" name="Genome Announc.">
        <title>Complete Genome Sequence of Methylobacterium aquaticum Strain 22A, Isolated from Racomitrium japonicum Moss.</title>
        <authorList>
            <person name="Tani A."/>
            <person name="Ogura Y."/>
            <person name="Hayashi T."/>
            <person name="Kimbara K."/>
        </authorList>
    </citation>
    <scope>NUCLEOTIDE SEQUENCE [LARGE SCALE GENOMIC DNA]</scope>
    <source>
        <strain evidence="15 16">MA-22A</strain>
    </source>
</reference>
<dbReference type="CDD" id="cd01672">
    <property type="entry name" value="TMPK"/>
    <property type="match status" value="1"/>
</dbReference>
<accession>A0A0C6FU82</accession>
<dbReference type="PANTHER" id="PTHR10344">
    <property type="entry name" value="THYMIDYLATE KINASE"/>
    <property type="match status" value="1"/>
</dbReference>
<dbReference type="InterPro" id="IPR039430">
    <property type="entry name" value="Thymidylate_kin-like_dom"/>
</dbReference>
<feature type="compositionally biased region" description="Basic and acidic residues" evidence="13">
    <location>
        <begin position="258"/>
        <end position="276"/>
    </location>
</feature>
<sequence length="670" mass="72664">MGASGTAECGGSPGRPGFRAVGDACESDHRSGQGADAPRRGHGPRGRPRDHRRGVRCLGAGLPDAGPARHPDRRRYRRDPVREGRRRAVLAGQHGQADDRRGALRRDAQGQARPRHRVHDQRECLAPRRRGRRRLVDVRPAQQQGEAARPPARHRGPVRQRRGDRRGRGRRRHGGQFFPDHEPAREGDRARALDLPQCHRLLGARPEGHGPGHGEARHPPDRDLPGELQALFRARVHLEQDPPAEPQPAPHPRHRRRRAEDRLPRGIRLRPDRLGGAERPAPGPGGERPQDRPRPRRGSPQADRVGLSRLRGAPDLQRRRDRGGGRDLRGREGPGRPRHQEAGALDAAARQRRPAGGARYLPGPADRAGGGGPRGRPAQGHPRRAGGARHAALHRRGRARRHHDPARPRRGARGRHRLVPPGPQPDHQQVVTGTIVTGAPAEVLARPGGFITFEGGEGAGKSTQITRLAAWLRAGPDRGPREVVTTREPGGSPRAERIRAAVLSGIAKPHGPFAEALMFAAARLDHLATLIRPSLARGAVVLCDRFSDSTRAYQGAAGGLEPETLAALERVVVGPTRPDLTLILDLPPEIGLARARQRDRAAAVTPDRFEAEALEFHQRLRAAFRAIAEAEPGRCVVIDAQAPPDAVAQAVRAAVAARLPHLAPGVSDAA</sequence>
<evidence type="ECO:0000256" key="11">
    <source>
        <dbReference type="ARBA" id="ARBA00057735"/>
    </source>
</evidence>
<evidence type="ECO:0000256" key="4">
    <source>
        <dbReference type="ARBA" id="ARBA00022679"/>
    </source>
</evidence>
<dbReference type="Proteomes" id="UP000061432">
    <property type="component" value="Chromosome"/>
</dbReference>
<keyword evidence="8 12" id="KW-0067">ATP-binding</keyword>
<evidence type="ECO:0000256" key="6">
    <source>
        <dbReference type="ARBA" id="ARBA00022741"/>
    </source>
</evidence>
<evidence type="ECO:0000313" key="15">
    <source>
        <dbReference type="EMBL" id="BAQ46640.1"/>
    </source>
</evidence>
<dbReference type="GO" id="GO:0004798">
    <property type="term" value="F:dTMP kinase activity"/>
    <property type="evidence" value="ECO:0007669"/>
    <property type="project" value="UniProtKB-UniRule"/>
</dbReference>
<dbReference type="STRING" id="270351.Maq22A_c17645"/>
<feature type="compositionally biased region" description="Basic residues" evidence="13">
    <location>
        <begin position="40"/>
        <end position="55"/>
    </location>
</feature>
<dbReference type="InterPro" id="IPR027417">
    <property type="entry name" value="P-loop_NTPase"/>
</dbReference>
<dbReference type="PROSITE" id="PS01331">
    <property type="entry name" value="THYMIDYLATE_KINASE"/>
    <property type="match status" value="1"/>
</dbReference>
<evidence type="ECO:0000256" key="13">
    <source>
        <dbReference type="SAM" id="MobiDB-lite"/>
    </source>
</evidence>
<organism evidence="15 16">
    <name type="scientific">Methylobacterium aquaticum</name>
    <dbReference type="NCBI Taxonomy" id="270351"/>
    <lineage>
        <taxon>Bacteria</taxon>
        <taxon>Pseudomonadati</taxon>
        <taxon>Pseudomonadota</taxon>
        <taxon>Alphaproteobacteria</taxon>
        <taxon>Hyphomicrobiales</taxon>
        <taxon>Methylobacteriaceae</taxon>
        <taxon>Methylobacterium</taxon>
    </lineage>
</organism>
<reference evidence="16" key="2">
    <citation type="submission" date="2015-01" db="EMBL/GenBank/DDBJ databases">
        <title>Complete genome sequence of Methylobacterium aquaticum strain 22A.</title>
        <authorList>
            <person name="Tani A."/>
            <person name="Ogura Y."/>
            <person name="Hayashi T."/>
        </authorList>
    </citation>
    <scope>NUCLEOTIDE SEQUENCE [LARGE SCALE GENOMIC DNA]</scope>
    <source>
        <strain evidence="16">MA-22A</strain>
    </source>
</reference>
<dbReference type="GO" id="GO:0006233">
    <property type="term" value="P:dTDP biosynthetic process"/>
    <property type="evidence" value="ECO:0007669"/>
    <property type="project" value="InterPro"/>
</dbReference>
<dbReference type="KEGG" id="maqu:Maq22A_c17645"/>
<evidence type="ECO:0000256" key="10">
    <source>
        <dbReference type="ARBA" id="ARBA00048743"/>
    </source>
</evidence>
<evidence type="ECO:0000259" key="14">
    <source>
        <dbReference type="Pfam" id="PF02223"/>
    </source>
</evidence>
<proteinExistence type="inferred from homology"/>
<feature type="region of interest" description="Disordered" evidence="13">
    <location>
        <begin position="1"/>
        <end position="188"/>
    </location>
</feature>
<comment type="similarity">
    <text evidence="1 12">Belongs to the thymidylate kinase family.</text>
</comment>
<dbReference type="FunFam" id="3.40.50.300:FF:000225">
    <property type="entry name" value="Thymidylate kinase"/>
    <property type="match status" value="1"/>
</dbReference>
<evidence type="ECO:0000256" key="5">
    <source>
        <dbReference type="ARBA" id="ARBA00022727"/>
    </source>
</evidence>
<dbReference type="PANTHER" id="PTHR10344:SF4">
    <property type="entry name" value="UMP-CMP KINASE 2, MITOCHONDRIAL"/>
    <property type="match status" value="1"/>
</dbReference>
<evidence type="ECO:0000256" key="7">
    <source>
        <dbReference type="ARBA" id="ARBA00022777"/>
    </source>
</evidence>
<evidence type="ECO:0000256" key="8">
    <source>
        <dbReference type="ARBA" id="ARBA00022840"/>
    </source>
</evidence>
<keyword evidence="6 12" id="KW-0547">Nucleotide-binding</keyword>
<dbReference type="InterPro" id="IPR018095">
    <property type="entry name" value="Thymidylate_kin_CS"/>
</dbReference>
<dbReference type="Pfam" id="PF02223">
    <property type="entry name" value="Thymidylate_kin"/>
    <property type="match status" value="1"/>
</dbReference>
<evidence type="ECO:0000256" key="9">
    <source>
        <dbReference type="ARBA" id="ARBA00029962"/>
    </source>
</evidence>
<keyword evidence="7 12" id="KW-0418">Kinase</keyword>
<dbReference type="PATRIC" id="fig|270351.10.peg.3409"/>
<feature type="binding site" evidence="12">
    <location>
        <begin position="455"/>
        <end position="462"/>
    </location>
    <ligand>
        <name>ATP</name>
        <dbReference type="ChEBI" id="CHEBI:30616"/>
    </ligand>
</feature>
<evidence type="ECO:0000256" key="1">
    <source>
        <dbReference type="ARBA" id="ARBA00009776"/>
    </source>
</evidence>
<dbReference type="InterPro" id="IPR018094">
    <property type="entry name" value="Thymidylate_kinase"/>
</dbReference>
<evidence type="ECO:0000256" key="12">
    <source>
        <dbReference type="HAMAP-Rule" id="MF_00165"/>
    </source>
</evidence>
<feature type="compositionally biased region" description="Basic and acidic residues" evidence="13">
    <location>
        <begin position="316"/>
        <end position="341"/>
    </location>
</feature>
<evidence type="ECO:0000313" key="16">
    <source>
        <dbReference type="Proteomes" id="UP000061432"/>
    </source>
</evidence>
<dbReference type="GO" id="GO:0005524">
    <property type="term" value="F:ATP binding"/>
    <property type="evidence" value="ECO:0007669"/>
    <property type="project" value="UniProtKB-UniRule"/>
</dbReference>
<dbReference type="EC" id="2.7.4.9" evidence="2 12"/>
<feature type="compositionally biased region" description="Basic and acidic residues" evidence="13">
    <location>
        <begin position="96"/>
        <end position="108"/>
    </location>
</feature>
<dbReference type="GO" id="GO:0006227">
    <property type="term" value="P:dUDP biosynthetic process"/>
    <property type="evidence" value="ECO:0007669"/>
    <property type="project" value="TreeGrafter"/>
</dbReference>
<dbReference type="SUPFAM" id="SSF52540">
    <property type="entry name" value="P-loop containing nucleoside triphosphate hydrolases"/>
    <property type="match status" value="1"/>
</dbReference>
<dbReference type="AlphaFoldDB" id="A0A0C6FU82"/>
<keyword evidence="5 12" id="KW-0545">Nucleotide biosynthesis</keyword>
<feature type="domain" description="Thymidylate kinase-like" evidence="14">
    <location>
        <begin position="453"/>
        <end position="650"/>
    </location>
</feature>
<dbReference type="NCBIfam" id="TIGR00041">
    <property type="entry name" value="DTMP_kinase"/>
    <property type="match status" value="1"/>
</dbReference>
<feature type="compositionally biased region" description="Basic residues" evidence="13">
    <location>
        <begin position="381"/>
        <end position="418"/>
    </location>
</feature>
<dbReference type="GO" id="GO:0005829">
    <property type="term" value="C:cytosol"/>
    <property type="evidence" value="ECO:0007669"/>
    <property type="project" value="TreeGrafter"/>
</dbReference>
<dbReference type="Gene3D" id="3.40.50.300">
    <property type="entry name" value="P-loop containing nucleotide triphosphate hydrolases"/>
    <property type="match status" value="1"/>
</dbReference>
<dbReference type="HAMAP" id="MF_00165">
    <property type="entry name" value="Thymidylate_kinase"/>
    <property type="match status" value="1"/>
</dbReference>
<dbReference type="GO" id="GO:0006235">
    <property type="term" value="P:dTTP biosynthetic process"/>
    <property type="evidence" value="ECO:0007669"/>
    <property type="project" value="UniProtKB-UniRule"/>
</dbReference>
<dbReference type="EMBL" id="AP014704">
    <property type="protein sequence ID" value="BAQ46640.1"/>
    <property type="molecule type" value="Genomic_DNA"/>
</dbReference>
<feature type="compositionally biased region" description="Basic and acidic residues" evidence="13">
    <location>
        <begin position="206"/>
        <end position="225"/>
    </location>
</feature>
<gene>
    <name evidence="12 15" type="primary">tmk</name>
    <name evidence="15" type="ORF">Maq22A_c17645</name>
</gene>
<evidence type="ECO:0000256" key="2">
    <source>
        <dbReference type="ARBA" id="ARBA00012980"/>
    </source>
</evidence>
<comment type="catalytic activity">
    <reaction evidence="10 12">
        <text>dTMP + ATP = dTDP + ADP</text>
        <dbReference type="Rhea" id="RHEA:13517"/>
        <dbReference type="ChEBI" id="CHEBI:30616"/>
        <dbReference type="ChEBI" id="CHEBI:58369"/>
        <dbReference type="ChEBI" id="CHEBI:63528"/>
        <dbReference type="ChEBI" id="CHEBI:456216"/>
        <dbReference type="EC" id="2.7.4.9"/>
    </reaction>
</comment>
<keyword evidence="4 12" id="KW-0808">Transferase</keyword>
<feature type="compositionally biased region" description="Basic and acidic residues" evidence="13">
    <location>
        <begin position="179"/>
        <end position="188"/>
    </location>
</feature>
<feature type="region of interest" description="Disordered" evidence="13">
    <location>
        <begin position="202"/>
        <end position="429"/>
    </location>
</feature>
<feature type="compositionally biased region" description="Low complexity" evidence="13">
    <location>
        <begin position="354"/>
        <end position="367"/>
    </location>
</feature>